<dbReference type="GO" id="GO:0160147">
    <property type="term" value="F:tRNA pseudouridine(38-40) synthase activity"/>
    <property type="evidence" value="ECO:0007669"/>
    <property type="project" value="UniProtKB-EC"/>
</dbReference>
<evidence type="ECO:0000256" key="6">
    <source>
        <dbReference type="PIRSR" id="PIRSR001430-2"/>
    </source>
</evidence>
<feature type="domain" description="Pseudouridine synthase I TruA alpha/beta" evidence="8">
    <location>
        <begin position="8"/>
        <end position="104"/>
    </location>
</feature>
<accession>A0A1K1N2B1</accession>
<dbReference type="Pfam" id="PF01416">
    <property type="entry name" value="PseudoU_synth_1"/>
    <property type="match status" value="2"/>
</dbReference>
<dbReference type="PANTHER" id="PTHR11142">
    <property type="entry name" value="PSEUDOURIDYLATE SYNTHASE"/>
    <property type="match status" value="1"/>
</dbReference>
<dbReference type="EMBL" id="FPIP01000003">
    <property type="protein sequence ID" value="SFW29536.1"/>
    <property type="molecule type" value="Genomic_DNA"/>
</dbReference>
<feature type="domain" description="Pseudouridine synthase I TruA alpha/beta" evidence="8">
    <location>
        <begin position="143"/>
        <end position="244"/>
    </location>
</feature>
<dbReference type="Gene3D" id="3.30.70.580">
    <property type="entry name" value="Pseudouridine synthase I, catalytic domain, N-terminal subdomain"/>
    <property type="match status" value="1"/>
</dbReference>
<dbReference type="InterPro" id="IPR020095">
    <property type="entry name" value="PsdUridine_synth_TruA_C"/>
</dbReference>
<evidence type="ECO:0000256" key="1">
    <source>
        <dbReference type="ARBA" id="ARBA00009375"/>
    </source>
</evidence>
<evidence type="ECO:0000313" key="10">
    <source>
        <dbReference type="Proteomes" id="UP000183461"/>
    </source>
</evidence>
<dbReference type="PANTHER" id="PTHR11142:SF0">
    <property type="entry name" value="TRNA PSEUDOURIDINE SYNTHASE-LIKE 1"/>
    <property type="match status" value="1"/>
</dbReference>
<reference evidence="9 10" key="1">
    <citation type="submission" date="2016-11" db="EMBL/GenBank/DDBJ databases">
        <authorList>
            <person name="Jaros S."/>
            <person name="Januszkiewicz K."/>
            <person name="Wedrychowicz H."/>
        </authorList>
    </citation>
    <scope>NUCLEOTIDE SEQUENCE [LARGE SCALE GENOMIC DNA]</scope>
    <source>
        <strain evidence="9 10">YL228</strain>
    </source>
</reference>
<evidence type="ECO:0000256" key="2">
    <source>
        <dbReference type="ARBA" id="ARBA00022694"/>
    </source>
</evidence>
<evidence type="ECO:0000256" key="7">
    <source>
        <dbReference type="RuleBase" id="RU003792"/>
    </source>
</evidence>
<gene>
    <name evidence="4" type="primary">truA</name>
    <name evidence="9" type="ORF">SAMN02910280_1637</name>
</gene>
<dbReference type="AlphaFoldDB" id="A0A1K1N2B1"/>
<evidence type="ECO:0000259" key="8">
    <source>
        <dbReference type="Pfam" id="PF01416"/>
    </source>
</evidence>
<dbReference type="Proteomes" id="UP000183461">
    <property type="component" value="Unassembled WGS sequence"/>
</dbReference>
<dbReference type="PIRSF" id="PIRSF001430">
    <property type="entry name" value="tRNA_psdUrid_synth"/>
    <property type="match status" value="1"/>
</dbReference>
<evidence type="ECO:0000256" key="4">
    <source>
        <dbReference type="HAMAP-Rule" id="MF_00171"/>
    </source>
</evidence>
<organism evidence="9 10">
    <name type="scientific">Ruminococcus flavefaciens</name>
    <dbReference type="NCBI Taxonomy" id="1265"/>
    <lineage>
        <taxon>Bacteria</taxon>
        <taxon>Bacillati</taxon>
        <taxon>Bacillota</taxon>
        <taxon>Clostridia</taxon>
        <taxon>Eubacteriales</taxon>
        <taxon>Oscillospiraceae</taxon>
        <taxon>Ruminococcus</taxon>
    </lineage>
</organism>
<comment type="catalytic activity">
    <reaction evidence="4 7">
        <text>uridine(38/39/40) in tRNA = pseudouridine(38/39/40) in tRNA</text>
        <dbReference type="Rhea" id="RHEA:22376"/>
        <dbReference type="Rhea" id="RHEA-COMP:10085"/>
        <dbReference type="Rhea" id="RHEA-COMP:10087"/>
        <dbReference type="ChEBI" id="CHEBI:65314"/>
        <dbReference type="ChEBI" id="CHEBI:65315"/>
        <dbReference type="EC" id="5.4.99.12"/>
    </reaction>
</comment>
<comment type="similarity">
    <text evidence="1 4 7">Belongs to the tRNA pseudouridine synthase TruA family.</text>
</comment>
<keyword evidence="2 4" id="KW-0819">tRNA processing</keyword>
<comment type="caution">
    <text evidence="4">Lacks conserved residue(s) required for the propagation of feature annotation.</text>
</comment>
<dbReference type="EC" id="5.4.99.12" evidence="4"/>
<evidence type="ECO:0000256" key="5">
    <source>
        <dbReference type="PIRSR" id="PIRSR001430-1"/>
    </source>
</evidence>
<dbReference type="InterPro" id="IPR020103">
    <property type="entry name" value="PsdUridine_synth_cat_dom_sf"/>
</dbReference>
<dbReference type="CDD" id="cd02570">
    <property type="entry name" value="PseudoU_synth_EcTruA"/>
    <property type="match status" value="1"/>
</dbReference>
<dbReference type="NCBIfam" id="TIGR00071">
    <property type="entry name" value="hisT_truA"/>
    <property type="match status" value="1"/>
</dbReference>
<dbReference type="SUPFAM" id="SSF55120">
    <property type="entry name" value="Pseudouridine synthase"/>
    <property type="match status" value="1"/>
</dbReference>
<protein>
    <recommendedName>
        <fullName evidence="4">tRNA pseudouridine synthase A</fullName>
        <ecNumber evidence="4">5.4.99.12</ecNumber>
    </recommendedName>
    <alternativeName>
        <fullName evidence="4">tRNA pseudouridine(38-40) synthase</fullName>
    </alternativeName>
    <alternativeName>
        <fullName evidence="4">tRNA pseudouridylate synthase I</fullName>
    </alternativeName>
    <alternativeName>
        <fullName evidence="4">tRNA-uridine isomerase I</fullName>
    </alternativeName>
</protein>
<evidence type="ECO:0000313" key="9">
    <source>
        <dbReference type="EMBL" id="SFW29536.1"/>
    </source>
</evidence>
<keyword evidence="3 4" id="KW-0413">Isomerase</keyword>
<dbReference type="FunFam" id="3.30.70.580:FF:000001">
    <property type="entry name" value="tRNA pseudouridine synthase A"/>
    <property type="match status" value="1"/>
</dbReference>
<dbReference type="InterPro" id="IPR020097">
    <property type="entry name" value="PsdUridine_synth_TruA_a/b_dom"/>
</dbReference>
<sequence length="253" mass="28566">MRNLKVMIAYRGTKYHGFQRQSNAVTVQETLEAKLSKVLNEPVTITGCSRTDTGVHANMFCFNVKTSSKINCLGFCRGVNGELPDDISILSCEDVPLDFHARFDCKGKEYVYKIHCSESKNPFAADLMLHYRRKFDIEAARRASQYFVGTHDFSSFCADCTNVSTTVRTIYSFRIENSGDSVIMLVKGNGFLYNMIRIMAGTLLDVSEKRIAPDDIPAIMEAKDRLKAGRTAMAHGLYLNRVFYSEEELLKDT</sequence>
<dbReference type="GO" id="GO:0031119">
    <property type="term" value="P:tRNA pseudouridine synthesis"/>
    <property type="evidence" value="ECO:0007669"/>
    <property type="project" value="UniProtKB-UniRule"/>
</dbReference>
<feature type="binding site" evidence="4 6">
    <location>
        <position position="110"/>
    </location>
    <ligand>
        <name>substrate</name>
    </ligand>
</feature>
<dbReference type="InterPro" id="IPR020094">
    <property type="entry name" value="TruA/RsuA/RluB/E/F_N"/>
</dbReference>
<proteinExistence type="inferred from homology"/>
<dbReference type="RefSeq" id="WP_072299945.1">
    <property type="nucleotide sequence ID" value="NZ_CAMIZA010000001.1"/>
</dbReference>
<dbReference type="Gene3D" id="3.30.70.660">
    <property type="entry name" value="Pseudouridine synthase I, catalytic domain, C-terminal subdomain"/>
    <property type="match status" value="1"/>
</dbReference>
<dbReference type="GO" id="GO:0003723">
    <property type="term" value="F:RNA binding"/>
    <property type="evidence" value="ECO:0007669"/>
    <property type="project" value="InterPro"/>
</dbReference>
<name>A0A1K1N2B1_RUMFL</name>
<evidence type="ECO:0000256" key="3">
    <source>
        <dbReference type="ARBA" id="ARBA00023235"/>
    </source>
</evidence>
<comment type="subunit">
    <text evidence="4">Homodimer.</text>
</comment>
<comment type="function">
    <text evidence="4">Formation of pseudouridine at positions 38, 39 and 40 in the anticodon stem and loop of transfer RNAs.</text>
</comment>
<feature type="active site" description="Nucleophile" evidence="4 5">
    <location>
        <position position="52"/>
    </location>
</feature>
<dbReference type="HAMAP" id="MF_00171">
    <property type="entry name" value="TruA"/>
    <property type="match status" value="1"/>
</dbReference>
<dbReference type="InterPro" id="IPR001406">
    <property type="entry name" value="PsdUridine_synth_TruA"/>
</dbReference>